<evidence type="ECO:0000313" key="2">
    <source>
        <dbReference type="Proteomes" id="UP000007266"/>
    </source>
</evidence>
<proteinExistence type="predicted"/>
<reference evidence="1 2" key="2">
    <citation type="journal article" date="2010" name="Nucleic Acids Res.">
        <title>BeetleBase in 2010: revisions to provide comprehensive genomic information for Tribolium castaneum.</title>
        <authorList>
            <person name="Kim H.S."/>
            <person name="Murphy T."/>
            <person name="Xia J."/>
            <person name="Caragea D."/>
            <person name="Park Y."/>
            <person name="Beeman R.W."/>
            <person name="Lorenzen M.D."/>
            <person name="Butcher S."/>
            <person name="Manak J.R."/>
            <person name="Brown S.J."/>
        </authorList>
    </citation>
    <scope>GENOME REANNOTATION</scope>
    <source>
        <strain evidence="1 2">Georgia GA2</strain>
    </source>
</reference>
<dbReference type="Gene3D" id="2.130.10.30">
    <property type="entry name" value="Regulator of chromosome condensation 1/beta-lactamase-inhibitor protein II"/>
    <property type="match status" value="1"/>
</dbReference>
<gene>
    <name evidence="1" type="primary">AUGUSTUS-3.0.2_12311</name>
    <name evidence="1" type="ORF">TcasGA2_TC012311</name>
</gene>
<evidence type="ECO:0000313" key="1">
    <source>
        <dbReference type="EMBL" id="KYB25483.1"/>
    </source>
</evidence>
<dbReference type="AlphaFoldDB" id="A0A139WC35"/>
<name>A0A139WC35_TRICA</name>
<dbReference type="SUPFAM" id="SSF50985">
    <property type="entry name" value="RCC1/BLIP-II"/>
    <property type="match status" value="1"/>
</dbReference>
<accession>A0A139WC35</accession>
<dbReference type="EMBL" id="KQ971371">
    <property type="protein sequence ID" value="KYB25483.1"/>
    <property type="molecule type" value="Genomic_DNA"/>
</dbReference>
<keyword evidence="2" id="KW-1185">Reference proteome</keyword>
<dbReference type="Proteomes" id="UP000007266">
    <property type="component" value="Linkage group 9"/>
</dbReference>
<organism evidence="1 2">
    <name type="scientific">Tribolium castaneum</name>
    <name type="common">Red flour beetle</name>
    <dbReference type="NCBI Taxonomy" id="7070"/>
    <lineage>
        <taxon>Eukaryota</taxon>
        <taxon>Metazoa</taxon>
        <taxon>Ecdysozoa</taxon>
        <taxon>Arthropoda</taxon>
        <taxon>Hexapoda</taxon>
        <taxon>Insecta</taxon>
        <taxon>Pterygota</taxon>
        <taxon>Neoptera</taxon>
        <taxon>Endopterygota</taxon>
        <taxon>Coleoptera</taxon>
        <taxon>Polyphaga</taxon>
        <taxon>Cucujiformia</taxon>
        <taxon>Tenebrionidae</taxon>
        <taxon>Tenebrionidae incertae sedis</taxon>
        <taxon>Tribolium</taxon>
    </lineage>
</organism>
<dbReference type="InterPro" id="IPR000408">
    <property type="entry name" value="Reg_chr_condens"/>
</dbReference>
<protein>
    <submittedName>
        <fullName evidence="1">Putative E3 ubiquitin-protein ligase HERC2-like Protein</fullName>
    </submittedName>
</protein>
<dbReference type="InterPro" id="IPR009091">
    <property type="entry name" value="RCC1/BLIP-II"/>
</dbReference>
<dbReference type="Pfam" id="PF00415">
    <property type="entry name" value="RCC1"/>
    <property type="match status" value="1"/>
</dbReference>
<reference evidence="1 2" key="1">
    <citation type="journal article" date="2008" name="Nature">
        <title>The genome of the model beetle and pest Tribolium castaneum.</title>
        <authorList>
            <consortium name="Tribolium Genome Sequencing Consortium"/>
            <person name="Richards S."/>
            <person name="Gibbs R.A."/>
            <person name="Weinstock G.M."/>
            <person name="Brown S.J."/>
            <person name="Denell R."/>
            <person name="Beeman R.W."/>
            <person name="Gibbs R."/>
            <person name="Beeman R.W."/>
            <person name="Brown S.J."/>
            <person name="Bucher G."/>
            <person name="Friedrich M."/>
            <person name="Grimmelikhuijzen C.J."/>
            <person name="Klingler M."/>
            <person name="Lorenzen M."/>
            <person name="Richards S."/>
            <person name="Roth S."/>
            <person name="Schroder R."/>
            <person name="Tautz D."/>
            <person name="Zdobnov E.M."/>
            <person name="Muzny D."/>
            <person name="Gibbs R.A."/>
            <person name="Weinstock G.M."/>
            <person name="Attaway T."/>
            <person name="Bell S."/>
            <person name="Buhay C.J."/>
            <person name="Chandrabose M.N."/>
            <person name="Chavez D."/>
            <person name="Clerk-Blankenburg K.P."/>
            <person name="Cree A."/>
            <person name="Dao M."/>
            <person name="Davis C."/>
            <person name="Chacko J."/>
            <person name="Dinh H."/>
            <person name="Dugan-Rocha S."/>
            <person name="Fowler G."/>
            <person name="Garner T.T."/>
            <person name="Garnes J."/>
            <person name="Gnirke A."/>
            <person name="Hawes A."/>
            <person name="Hernandez J."/>
            <person name="Hines S."/>
            <person name="Holder M."/>
            <person name="Hume J."/>
            <person name="Jhangiani S.N."/>
            <person name="Joshi V."/>
            <person name="Khan Z.M."/>
            <person name="Jackson L."/>
            <person name="Kovar C."/>
            <person name="Kowis A."/>
            <person name="Lee S."/>
            <person name="Lewis L.R."/>
            <person name="Margolis J."/>
            <person name="Morgan M."/>
            <person name="Nazareth L.V."/>
            <person name="Nguyen N."/>
            <person name="Okwuonu G."/>
            <person name="Parker D."/>
            <person name="Richards S."/>
            <person name="Ruiz S.J."/>
            <person name="Santibanez J."/>
            <person name="Savard J."/>
            <person name="Scherer S.E."/>
            <person name="Schneider B."/>
            <person name="Sodergren E."/>
            <person name="Tautz D."/>
            <person name="Vattahil S."/>
            <person name="Villasana D."/>
            <person name="White C.S."/>
            <person name="Wright R."/>
            <person name="Park Y."/>
            <person name="Beeman R.W."/>
            <person name="Lord J."/>
            <person name="Oppert B."/>
            <person name="Lorenzen M."/>
            <person name="Brown S."/>
            <person name="Wang L."/>
            <person name="Savard J."/>
            <person name="Tautz D."/>
            <person name="Richards S."/>
            <person name="Weinstock G."/>
            <person name="Gibbs R.A."/>
            <person name="Liu Y."/>
            <person name="Worley K."/>
            <person name="Weinstock G."/>
            <person name="Elsik C.G."/>
            <person name="Reese J.T."/>
            <person name="Elhaik E."/>
            <person name="Landan G."/>
            <person name="Graur D."/>
            <person name="Arensburger P."/>
            <person name="Atkinson P."/>
            <person name="Beeman R.W."/>
            <person name="Beidler J."/>
            <person name="Brown S.J."/>
            <person name="Demuth J.P."/>
            <person name="Drury D.W."/>
            <person name="Du Y.Z."/>
            <person name="Fujiwara H."/>
            <person name="Lorenzen M."/>
            <person name="Maselli V."/>
            <person name="Osanai M."/>
            <person name="Park Y."/>
            <person name="Robertson H.M."/>
            <person name="Tu Z."/>
            <person name="Wang J.J."/>
            <person name="Wang S."/>
            <person name="Richards S."/>
            <person name="Song H."/>
            <person name="Zhang L."/>
            <person name="Sodergren E."/>
            <person name="Werner D."/>
            <person name="Stanke M."/>
            <person name="Morgenstern B."/>
            <person name="Solovyev V."/>
            <person name="Kosarev P."/>
            <person name="Brown G."/>
            <person name="Chen H.C."/>
            <person name="Ermolaeva O."/>
            <person name="Hlavina W."/>
            <person name="Kapustin Y."/>
            <person name="Kiryutin B."/>
            <person name="Kitts P."/>
            <person name="Maglott D."/>
            <person name="Pruitt K."/>
            <person name="Sapojnikov V."/>
            <person name="Souvorov A."/>
            <person name="Mackey A.J."/>
            <person name="Waterhouse R.M."/>
            <person name="Wyder S."/>
            <person name="Zdobnov E.M."/>
            <person name="Zdobnov E.M."/>
            <person name="Wyder S."/>
            <person name="Kriventseva E.V."/>
            <person name="Kadowaki T."/>
            <person name="Bork P."/>
            <person name="Aranda M."/>
            <person name="Bao R."/>
            <person name="Beermann A."/>
            <person name="Berns N."/>
            <person name="Bolognesi R."/>
            <person name="Bonneton F."/>
            <person name="Bopp D."/>
            <person name="Brown S.J."/>
            <person name="Bucher G."/>
            <person name="Butts T."/>
            <person name="Chaumot A."/>
            <person name="Denell R.E."/>
            <person name="Ferrier D.E."/>
            <person name="Friedrich M."/>
            <person name="Gordon C.M."/>
            <person name="Jindra M."/>
            <person name="Klingler M."/>
            <person name="Lan Q."/>
            <person name="Lattorff H.M."/>
            <person name="Laudet V."/>
            <person name="von Levetsow C."/>
            <person name="Liu Z."/>
            <person name="Lutz R."/>
            <person name="Lynch J.A."/>
            <person name="da Fonseca R.N."/>
            <person name="Posnien N."/>
            <person name="Reuter R."/>
            <person name="Roth S."/>
            <person name="Savard J."/>
            <person name="Schinko J.B."/>
            <person name="Schmitt C."/>
            <person name="Schoppmeier M."/>
            <person name="Schroder R."/>
            <person name="Shippy T.D."/>
            <person name="Simonnet F."/>
            <person name="Marques-Souza H."/>
            <person name="Tautz D."/>
            <person name="Tomoyasu Y."/>
            <person name="Trauner J."/>
            <person name="Van der Zee M."/>
            <person name="Vervoort M."/>
            <person name="Wittkopp N."/>
            <person name="Wimmer E.A."/>
            <person name="Yang X."/>
            <person name="Jones A.K."/>
            <person name="Sattelle D.B."/>
            <person name="Ebert P.R."/>
            <person name="Nelson D."/>
            <person name="Scott J.G."/>
            <person name="Beeman R.W."/>
            <person name="Muthukrishnan S."/>
            <person name="Kramer K.J."/>
            <person name="Arakane Y."/>
            <person name="Beeman R.W."/>
            <person name="Zhu Q."/>
            <person name="Hogenkamp D."/>
            <person name="Dixit R."/>
            <person name="Oppert B."/>
            <person name="Jiang H."/>
            <person name="Zou Z."/>
            <person name="Marshall J."/>
            <person name="Elpidina E."/>
            <person name="Vinokurov K."/>
            <person name="Oppert C."/>
            <person name="Zou Z."/>
            <person name="Evans J."/>
            <person name="Lu Z."/>
            <person name="Zhao P."/>
            <person name="Sumathipala N."/>
            <person name="Altincicek B."/>
            <person name="Vilcinskas A."/>
            <person name="Williams M."/>
            <person name="Hultmark D."/>
            <person name="Hetru C."/>
            <person name="Jiang H."/>
            <person name="Grimmelikhuijzen C.J."/>
            <person name="Hauser F."/>
            <person name="Cazzamali G."/>
            <person name="Williamson M."/>
            <person name="Park Y."/>
            <person name="Li B."/>
            <person name="Tanaka Y."/>
            <person name="Predel R."/>
            <person name="Neupert S."/>
            <person name="Schachtner J."/>
            <person name="Verleyen P."/>
            <person name="Raible F."/>
            <person name="Bork P."/>
            <person name="Friedrich M."/>
            <person name="Walden K.K."/>
            <person name="Robertson H.M."/>
            <person name="Angeli S."/>
            <person name="Foret S."/>
            <person name="Bucher G."/>
            <person name="Schuetz S."/>
            <person name="Maleszka R."/>
            <person name="Wimmer E.A."/>
            <person name="Beeman R.W."/>
            <person name="Lorenzen M."/>
            <person name="Tomoyasu Y."/>
            <person name="Miller S.C."/>
            <person name="Grossmann D."/>
            <person name="Bucher G."/>
        </authorList>
    </citation>
    <scope>NUCLEOTIDE SEQUENCE [LARGE SCALE GENOMIC DNA]</scope>
    <source>
        <strain evidence="1 2">Georgia GA2</strain>
    </source>
</reference>
<sequence length="33" mass="3507">MAVTSLGDVYAWGRNMRGCLGLGGLRVEGVLRV</sequence>